<keyword evidence="1" id="KW-0472">Membrane</keyword>
<reference evidence="3" key="1">
    <citation type="journal article" date="2016" name="Nat. Commun.">
        <title>Genome analysis of three Pneumocystis species reveals adaptation mechanisms to life exclusively in mammalian hosts.</title>
        <authorList>
            <person name="Ma L."/>
            <person name="Chen Z."/>
            <person name="Huang D.W."/>
            <person name="Kutty G."/>
            <person name="Ishihara M."/>
            <person name="Wang H."/>
            <person name="Abouelleil A."/>
            <person name="Bishop L."/>
            <person name="Davey E."/>
            <person name="Deng R."/>
            <person name="Deng X."/>
            <person name="Fan L."/>
            <person name="Fantoni G."/>
            <person name="Fitzgerald M."/>
            <person name="Gogineni E."/>
            <person name="Goldberg J.M."/>
            <person name="Handley G."/>
            <person name="Hu X."/>
            <person name="Huber C."/>
            <person name="Jiao X."/>
            <person name="Jones K."/>
            <person name="Levin J.Z."/>
            <person name="Liu Y."/>
            <person name="Macdonald P."/>
            <person name="Melnikov A."/>
            <person name="Raley C."/>
            <person name="Sassi M."/>
            <person name="Sherman B.T."/>
            <person name="Song X."/>
            <person name="Sykes S."/>
            <person name="Tran B."/>
            <person name="Walsh L."/>
            <person name="Xia Y."/>
            <person name="Yang J."/>
            <person name="Young S."/>
            <person name="Zeng Q."/>
            <person name="Zheng X."/>
            <person name="Stephens R."/>
            <person name="Nusbaum C."/>
            <person name="Birren B.W."/>
            <person name="Azadi P."/>
            <person name="Lempicki R.A."/>
            <person name="Cuomo C.A."/>
            <person name="Kovacs J.A."/>
        </authorList>
    </citation>
    <scope>NUCLEOTIDE SEQUENCE [LARGE SCALE GENOMIC DNA]</scope>
    <source>
        <strain evidence="3">B80</strain>
    </source>
</reference>
<keyword evidence="1" id="KW-1133">Transmembrane helix</keyword>
<dbReference type="GeneID" id="28935001"/>
<dbReference type="EMBL" id="LFVZ01000001">
    <property type="protein sequence ID" value="KTW31538.1"/>
    <property type="molecule type" value="Genomic_DNA"/>
</dbReference>
<evidence type="ECO:0000256" key="1">
    <source>
        <dbReference type="SAM" id="Phobius"/>
    </source>
</evidence>
<evidence type="ECO:0000313" key="3">
    <source>
        <dbReference type="Proteomes" id="UP000054454"/>
    </source>
</evidence>
<protein>
    <submittedName>
        <fullName evidence="2">Uncharacterized protein</fullName>
    </submittedName>
</protein>
<name>A0A0W4ZT29_PNEC8</name>
<dbReference type="Proteomes" id="UP000054454">
    <property type="component" value="Unassembled WGS sequence"/>
</dbReference>
<keyword evidence="1" id="KW-0812">Transmembrane</keyword>
<evidence type="ECO:0000313" key="2">
    <source>
        <dbReference type="EMBL" id="KTW31538.1"/>
    </source>
</evidence>
<dbReference type="VEuPathDB" id="FungiDB:T552_00180"/>
<dbReference type="OrthoDB" id="10567286at2759"/>
<proteinExistence type="predicted"/>
<sequence>MIVFGHKEAKNVFFERDLERKKLRKASMAVILLELVLSLFYTITLSKYLSMVENNENQIYDVNISYFESFMNKTIFSKFCSPGNFGLEQSGREISLQQKLKHKLFKSDELYKYHDQYLKHYLELELDSWLLTYELSCLVQSSFQDILEFQEDLI</sequence>
<gene>
    <name evidence="2" type="ORF">T552_00180</name>
</gene>
<comment type="caution">
    <text evidence="2">The sequence shown here is derived from an EMBL/GenBank/DDBJ whole genome shotgun (WGS) entry which is preliminary data.</text>
</comment>
<accession>A0A0W4ZT29</accession>
<organism evidence="2 3">
    <name type="scientific">Pneumocystis carinii (strain B80)</name>
    <name type="common">Rat pneumocystis pneumonia agent</name>
    <name type="synonym">Pneumocystis carinii f. sp. carinii</name>
    <dbReference type="NCBI Taxonomy" id="1408658"/>
    <lineage>
        <taxon>Eukaryota</taxon>
        <taxon>Fungi</taxon>
        <taxon>Dikarya</taxon>
        <taxon>Ascomycota</taxon>
        <taxon>Taphrinomycotina</taxon>
        <taxon>Pneumocystomycetes</taxon>
        <taxon>Pneumocystaceae</taxon>
        <taxon>Pneumocystis</taxon>
    </lineage>
</organism>
<dbReference type="AlphaFoldDB" id="A0A0W4ZT29"/>
<keyword evidence="3" id="KW-1185">Reference proteome</keyword>
<feature type="transmembrane region" description="Helical" evidence="1">
    <location>
        <begin position="26"/>
        <end position="49"/>
    </location>
</feature>
<dbReference type="RefSeq" id="XP_018227654.1">
    <property type="nucleotide sequence ID" value="XM_018368799.1"/>
</dbReference>